<feature type="transmembrane region" description="Helical" evidence="1">
    <location>
        <begin position="70"/>
        <end position="88"/>
    </location>
</feature>
<feature type="transmembrane region" description="Helical" evidence="1">
    <location>
        <begin position="21"/>
        <end position="38"/>
    </location>
</feature>
<dbReference type="EMBL" id="UINC01077761">
    <property type="protein sequence ID" value="SVC18183.1"/>
    <property type="molecule type" value="Genomic_DNA"/>
</dbReference>
<dbReference type="CDD" id="cd03392">
    <property type="entry name" value="PAP2_like_2"/>
    <property type="match status" value="1"/>
</dbReference>
<feature type="transmembrane region" description="Helical" evidence="1">
    <location>
        <begin position="135"/>
        <end position="153"/>
    </location>
</feature>
<accession>A0A382K3T1</accession>
<sequence>MLETIKANLAISRATARMWSLFIGILATLALYFLAWTYPTFPGDEAALIRLQALRTGWLDDLAIGLSNLGSLWIFLPAVAVLIVFLFFARRYADIGLVFSGLMVVGLGNRLKLLVDRPRPDYQIIEPLASGLSFPSGHSLLAVILGGMLVYLVGQWVRPILPRRAIQVGLILVVVGMGASRVYLGVHWPSDVIGSYVLGVLSLVALVWLRNNFTIAS</sequence>
<name>A0A382K3T1_9ZZZZ</name>
<feature type="transmembrane region" description="Helical" evidence="1">
    <location>
        <begin position="165"/>
        <end position="186"/>
    </location>
</feature>
<gene>
    <name evidence="3" type="ORF">METZ01_LOCUS271037</name>
</gene>
<dbReference type="InterPro" id="IPR000326">
    <property type="entry name" value="PAP2/HPO"/>
</dbReference>
<feature type="domain" description="Phosphatidic acid phosphatase type 2/haloperoxidase" evidence="2">
    <location>
        <begin position="95"/>
        <end position="207"/>
    </location>
</feature>
<dbReference type="AlphaFoldDB" id="A0A382K3T1"/>
<evidence type="ECO:0000256" key="1">
    <source>
        <dbReference type="SAM" id="Phobius"/>
    </source>
</evidence>
<keyword evidence="1" id="KW-0472">Membrane</keyword>
<keyword evidence="1" id="KW-0812">Transmembrane</keyword>
<dbReference type="SUPFAM" id="SSF48317">
    <property type="entry name" value="Acid phosphatase/Vanadium-dependent haloperoxidase"/>
    <property type="match status" value="1"/>
</dbReference>
<reference evidence="3" key="1">
    <citation type="submission" date="2018-05" db="EMBL/GenBank/DDBJ databases">
        <authorList>
            <person name="Lanie J.A."/>
            <person name="Ng W.-L."/>
            <person name="Kazmierczak K.M."/>
            <person name="Andrzejewski T.M."/>
            <person name="Davidsen T.M."/>
            <person name="Wayne K.J."/>
            <person name="Tettelin H."/>
            <person name="Glass J.I."/>
            <person name="Rusch D."/>
            <person name="Podicherti R."/>
            <person name="Tsui H.-C.T."/>
            <person name="Winkler M.E."/>
        </authorList>
    </citation>
    <scope>NUCLEOTIDE SEQUENCE</scope>
</reference>
<dbReference type="Pfam" id="PF01569">
    <property type="entry name" value="PAP2"/>
    <property type="match status" value="1"/>
</dbReference>
<dbReference type="PANTHER" id="PTHR14969:SF13">
    <property type="entry name" value="AT30094P"/>
    <property type="match status" value="1"/>
</dbReference>
<proteinExistence type="predicted"/>
<dbReference type="PANTHER" id="PTHR14969">
    <property type="entry name" value="SPHINGOSINE-1-PHOSPHATE PHOSPHOHYDROLASE"/>
    <property type="match status" value="1"/>
</dbReference>
<organism evidence="3">
    <name type="scientific">marine metagenome</name>
    <dbReference type="NCBI Taxonomy" id="408172"/>
    <lineage>
        <taxon>unclassified sequences</taxon>
        <taxon>metagenomes</taxon>
        <taxon>ecological metagenomes</taxon>
    </lineage>
</organism>
<keyword evidence="1" id="KW-1133">Transmembrane helix</keyword>
<feature type="transmembrane region" description="Helical" evidence="1">
    <location>
        <begin position="192"/>
        <end position="209"/>
    </location>
</feature>
<dbReference type="InterPro" id="IPR036938">
    <property type="entry name" value="PAP2/HPO_sf"/>
</dbReference>
<feature type="transmembrane region" description="Helical" evidence="1">
    <location>
        <begin position="95"/>
        <end position="115"/>
    </location>
</feature>
<evidence type="ECO:0000259" key="2">
    <source>
        <dbReference type="SMART" id="SM00014"/>
    </source>
</evidence>
<dbReference type="SMART" id="SM00014">
    <property type="entry name" value="acidPPc"/>
    <property type="match status" value="1"/>
</dbReference>
<dbReference type="Gene3D" id="1.20.144.10">
    <property type="entry name" value="Phosphatidic acid phosphatase type 2/haloperoxidase"/>
    <property type="match status" value="2"/>
</dbReference>
<evidence type="ECO:0000313" key="3">
    <source>
        <dbReference type="EMBL" id="SVC18183.1"/>
    </source>
</evidence>
<protein>
    <recommendedName>
        <fullName evidence="2">Phosphatidic acid phosphatase type 2/haloperoxidase domain-containing protein</fullName>
    </recommendedName>
</protein>